<dbReference type="Pfam" id="PF00126">
    <property type="entry name" value="HTH_1"/>
    <property type="match status" value="1"/>
</dbReference>
<evidence type="ECO:0000256" key="4">
    <source>
        <dbReference type="ARBA" id="ARBA00023159"/>
    </source>
</evidence>
<dbReference type="PANTHER" id="PTHR30293">
    <property type="entry name" value="TRANSCRIPTIONAL REGULATORY PROTEIN NAC-RELATED"/>
    <property type="match status" value="1"/>
</dbReference>
<evidence type="ECO:0000256" key="1">
    <source>
        <dbReference type="ARBA" id="ARBA00009437"/>
    </source>
</evidence>
<organism evidence="7 8">
    <name type="scientific">Burkholderia contaminans</name>
    <dbReference type="NCBI Taxonomy" id="488447"/>
    <lineage>
        <taxon>Bacteria</taxon>
        <taxon>Pseudomonadati</taxon>
        <taxon>Pseudomonadota</taxon>
        <taxon>Betaproteobacteria</taxon>
        <taxon>Burkholderiales</taxon>
        <taxon>Burkholderiaceae</taxon>
        <taxon>Burkholderia</taxon>
        <taxon>Burkholderia cepacia complex</taxon>
    </lineage>
</organism>
<name>A0A6P3BXD2_9BURK</name>
<gene>
    <name evidence="7" type="ORF">BCO71033_07225</name>
</gene>
<dbReference type="AlphaFoldDB" id="A0A6P3BXD2"/>
<evidence type="ECO:0000313" key="7">
    <source>
        <dbReference type="EMBL" id="VWD64992.1"/>
    </source>
</evidence>
<dbReference type="GO" id="GO:2000142">
    <property type="term" value="P:regulation of DNA-templated transcription initiation"/>
    <property type="evidence" value="ECO:0007669"/>
    <property type="project" value="TreeGrafter"/>
</dbReference>
<dbReference type="EMBL" id="CABVQS010000054">
    <property type="protein sequence ID" value="VWD64992.1"/>
    <property type="molecule type" value="Genomic_DNA"/>
</dbReference>
<dbReference type="SUPFAM" id="SSF46785">
    <property type="entry name" value="Winged helix' DNA-binding domain"/>
    <property type="match status" value="1"/>
</dbReference>
<dbReference type="Proteomes" id="UP000494109">
    <property type="component" value="Unassembled WGS sequence"/>
</dbReference>
<dbReference type="GO" id="GO:0003700">
    <property type="term" value="F:DNA-binding transcription factor activity"/>
    <property type="evidence" value="ECO:0007669"/>
    <property type="project" value="InterPro"/>
</dbReference>
<dbReference type="Pfam" id="PF03466">
    <property type="entry name" value="LysR_substrate"/>
    <property type="match status" value="1"/>
</dbReference>
<protein>
    <submittedName>
        <fullName evidence="7">LysR family transcriptional regulator</fullName>
    </submittedName>
</protein>
<evidence type="ECO:0000256" key="3">
    <source>
        <dbReference type="ARBA" id="ARBA00023125"/>
    </source>
</evidence>
<accession>A0A6P3BXD2</accession>
<reference evidence="7 8" key="1">
    <citation type="submission" date="2019-09" db="EMBL/GenBank/DDBJ databases">
        <authorList>
            <person name="Depoorter E."/>
        </authorList>
    </citation>
    <scope>NUCLEOTIDE SEQUENCE [LARGE SCALE GENOMIC DNA]</scope>
    <source>
        <strain evidence="7">R-71033</strain>
    </source>
</reference>
<sequence>MHLRNWMSSPSSHEVLAMLPILDSRWSLFAKVAELGSLTLAAHALNTPSSVISRQISQLEMQCGGKLFRRTGRGVLLTEFGEVVYQRIRPLIAQTDQLADDILTTSSVPIGEVHIGLLPSVAPRIAAKLFQTVLAQFPKVRLHLAEGSSAQLEEWLSTGRLDMALLLRERPLEDIDEPLLASISLDLIGPVDDPLIGAGEVAFAALDGLPLILPAEPHVLRRRLDELGRERGISLKVVGEADTVQLQRELSSSGIGYAIVSSMAEMRAGLKLGAARIVQPEMVRHVVLGTTQHRPNTLAARSIGNLIKLLFAEIAPAPPAS</sequence>
<dbReference type="InterPro" id="IPR000847">
    <property type="entry name" value="LysR_HTH_N"/>
</dbReference>
<dbReference type="Gene3D" id="1.10.10.10">
    <property type="entry name" value="Winged helix-like DNA-binding domain superfamily/Winged helix DNA-binding domain"/>
    <property type="match status" value="1"/>
</dbReference>
<dbReference type="InterPro" id="IPR036388">
    <property type="entry name" value="WH-like_DNA-bd_sf"/>
</dbReference>
<evidence type="ECO:0000256" key="5">
    <source>
        <dbReference type="ARBA" id="ARBA00023163"/>
    </source>
</evidence>
<evidence type="ECO:0000259" key="6">
    <source>
        <dbReference type="PROSITE" id="PS50931"/>
    </source>
</evidence>
<keyword evidence="2" id="KW-0805">Transcription regulation</keyword>
<dbReference type="PANTHER" id="PTHR30293:SF0">
    <property type="entry name" value="NITROGEN ASSIMILATION REGULATORY PROTEIN NAC"/>
    <property type="match status" value="1"/>
</dbReference>
<feature type="domain" description="HTH lysR-type" evidence="6">
    <location>
        <begin position="26"/>
        <end position="78"/>
    </location>
</feature>
<dbReference type="GO" id="GO:0003677">
    <property type="term" value="F:DNA binding"/>
    <property type="evidence" value="ECO:0007669"/>
    <property type="project" value="UniProtKB-KW"/>
</dbReference>
<evidence type="ECO:0000313" key="8">
    <source>
        <dbReference type="Proteomes" id="UP000494109"/>
    </source>
</evidence>
<dbReference type="PROSITE" id="PS50931">
    <property type="entry name" value="HTH_LYSR"/>
    <property type="match status" value="1"/>
</dbReference>
<dbReference type="InterPro" id="IPR005119">
    <property type="entry name" value="LysR_subst-bd"/>
</dbReference>
<proteinExistence type="inferred from homology"/>
<dbReference type="Gene3D" id="3.40.190.290">
    <property type="match status" value="1"/>
</dbReference>
<keyword evidence="4" id="KW-0010">Activator</keyword>
<evidence type="ECO:0000256" key="2">
    <source>
        <dbReference type="ARBA" id="ARBA00023015"/>
    </source>
</evidence>
<keyword evidence="3" id="KW-0238">DNA-binding</keyword>
<dbReference type="InterPro" id="IPR036390">
    <property type="entry name" value="WH_DNA-bd_sf"/>
</dbReference>
<dbReference type="SUPFAM" id="SSF53850">
    <property type="entry name" value="Periplasmic binding protein-like II"/>
    <property type="match status" value="1"/>
</dbReference>
<comment type="similarity">
    <text evidence="1">Belongs to the LysR transcriptional regulatory family.</text>
</comment>
<keyword evidence="5" id="KW-0804">Transcription</keyword>